<evidence type="ECO:0000256" key="1">
    <source>
        <dbReference type="SAM" id="MobiDB-lite"/>
    </source>
</evidence>
<proteinExistence type="predicted"/>
<dbReference type="AlphaFoldDB" id="A0A0B2XG97"/>
<comment type="caution">
    <text evidence="2">The sequence shown here is derived from an EMBL/GenBank/DDBJ whole genome shotgun (WGS) entry which is preliminary data.</text>
</comment>
<protein>
    <submittedName>
        <fullName evidence="2">GPCR, PTH-type</fullName>
    </submittedName>
</protein>
<feature type="compositionally biased region" description="Gly residues" evidence="1">
    <location>
        <begin position="89"/>
        <end position="98"/>
    </location>
</feature>
<dbReference type="HOGENOM" id="CLU_2334048_0_0_1"/>
<accession>A0A0B2XG97</accession>
<dbReference type="KEGG" id="maj:MAA_11822"/>
<organism evidence="2 3">
    <name type="scientific">Metarhizium robertsii (strain ARSEF 23 / ATCC MYA-3075)</name>
    <name type="common">Metarhizium anisopliae (strain ARSEF 23)</name>
    <dbReference type="NCBI Taxonomy" id="655844"/>
    <lineage>
        <taxon>Eukaryota</taxon>
        <taxon>Fungi</taxon>
        <taxon>Dikarya</taxon>
        <taxon>Ascomycota</taxon>
        <taxon>Pezizomycotina</taxon>
        <taxon>Sordariomycetes</taxon>
        <taxon>Hypocreomycetidae</taxon>
        <taxon>Hypocreales</taxon>
        <taxon>Clavicipitaceae</taxon>
        <taxon>Metarhizium</taxon>
    </lineage>
</organism>
<dbReference type="GeneID" id="23633270"/>
<dbReference type="Proteomes" id="UP000002498">
    <property type="component" value="Unassembled WGS sequence"/>
</dbReference>
<dbReference type="RefSeq" id="XP_011411461.1">
    <property type="nucleotide sequence ID" value="XM_011413159.1"/>
</dbReference>
<evidence type="ECO:0000313" key="2">
    <source>
        <dbReference type="EMBL" id="KHO10577.1"/>
    </source>
</evidence>
<reference evidence="2 3" key="1">
    <citation type="journal article" date="2011" name="PLoS Genet.">
        <title>Genome sequencing and comparative transcriptomics of the model entomopathogenic fungi Metarhizium anisopliae and M. acridum.</title>
        <authorList>
            <person name="Gao Q."/>
            <person name="Jin K."/>
            <person name="Ying S.H."/>
            <person name="Zhang Y."/>
            <person name="Xiao G."/>
            <person name="Shang Y."/>
            <person name="Duan Z."/>
            <person name="Hu X."/>
            <person name="Xie X.Q."/>
            <person name="Zhou G."/>
            <person name="Peng G."/>
            <person name="Luo Z."/>
            <person name="Huang W."/>
            <person name="Wang B."/>
            <person name="Fang W."/>
            <person name="Wang S."/>
            <person name="Zhong Y."/>
            <person name="Ma L.J."/>
            <person name="St Leger R.J."/>
            <person name="Zhao G.P."/>
            <person name="Pei Y."/>
            <person name="Feng M.G."/>
            <person name="Xia Y."/>
            <person name="Wang C."/>
        </authorList>
    </citation>
    <scope>NUCLEOTIDE SEQUENCE [LARGE SCALE GENOMIC DNA]</scope>
    <source>
        <strain evidence="3">ARSEF 23 / ATCC MYA-3075</strain>
    </source>
</reference>
<sequence length="98" mass="9931">MHVAAPRAEIETTRLLTALPTHPVITASPDRSRRVAVIILPPTGGVHVDAASGPGLKGGHRVGHGCGSGSTWAGEERKADDSSEDGGVGEHVGGYFGA</sequence>
<keyword evidence="3" id="KW-1185">Reference proteome</keyword>
<dbReference type="EMBL" id="ADNJ02000044">
    <property type="protein sequence ID" value="KHO10577.1"/>
    <property type="molecule type" value="Genomic_DNA"/>
</dbReference>
<feature type="region of interest" description="Disordered" evidence="1">
    <location>
        <begin position="50"/>
        <end position="98"/>
    </location>
</feature>
<gene>
    <name evidence="2" type="ORF">MAA_11822</name>
</gene>
<evidence type="ECO:0000313" key="3">
    <source>
        <dbReference type="Proteomes" id="UP000002498"/>
    </source>
</evidence>
<reference evidence="2 3" key="2">
    <citation type="journal article" date="2014" name="Proc. Natl. Acad. Sci. U.S.A.">
        <title>Trajectory and genomic determinants of fungal-pathogen speciation and host adaptation.</title>
        <authorList>
            <person name="Hu X."/>
            <person name="Xiao G."/>
            <person name="Zheng P."/>
            <person name="Shang Y."/>
            <person name="Su Y."/>
            <person name="Zhang X."/>
            <person name="Liu X."/>
            <person name="Zhan S."/>
            <person name="St Leger R.J."/>
            <person name="Wang C."/>
        </authorList>
    </citation>
    <scope>GENOME REANNOTATION</scope>
    <source>
        <strain evidence="3">ARSEF 23 / ATCC MYA-3075</strain>
    </source>
</reference>
<name>A0A0B2XG97_METRA</name>